<dbReference type="EMBL" id="MU167438">
    <property type="protein sequence ID" value="KAG0140516.1"/>
    <property type="molecule type" value="Genomic_DNA"/>
</dbReference>
<keyword evidence="3" id="KW-1185">Reference proteome</keyword>
<name>A0A9P6N6H2_9BASI</name>
<feature type="compositionally biased region" description="Low complexity" evidence="1">
    <location>
        <begin position="371"/>
        <end position="387"/>
    </location>
</feature>
<dbReference type="OrthoDB" id="2500414at2759"/>
<feature type="region of interest" description="Disordered" evidence="1">
    <location>
        <begin position="363"/>
        <end position="387"/>
    </location>
</feature>
<proteinExistence type="predicted"/>
<evidence type="ECO:0000313" key="2">
    <source>
        <dbReference type="EMBL" id="KAG0140516.1"/>
    </source>
</evidence>
<organism evidence="2 3">
    <name type="scientific">Cronartium quercuum f. sp. fusiforme G11</name>
    <dbReference type="NCBI Taxonomy" id="708437"/>
    <lineage>
        <taxon>Eukaryota</taxon>
        <taxon>Fungi</taxon>
        <taxon>Dikarya</taxon>
        <taxon>Basidiomycota</taxon>
        <taxon>Pucciniomycotina</taxon>
        <taxon>Pucciniomycetes</taxon>
        <taxon>Pucciniales</taxon>
        <taxon>Coleosporiaceae</taxon>
        <taxon>Cronartium</taxon>
    </lineage>
</organism>
<accession>A0A9P6N6H2</accession>
<comment type="caution">
    <text evidence="2">The sequence shown here is derived from an EMBL/GenBank/DDBJ whole genome shotgun (WGS) entry which is preliminary data.</text>
</comment>
<dbReference type="AlphaFoldDB" id="A0A9P6N6H2"/>
<reference evidence="2" key="1">
    <citation type="submission" date="2013-11" db="EMBL/GenBank/DDBJ databases">
        <title>Genome sequence of the fusiform rust pathogen reveals effectors for host alternation and coevolution with pine.</title>
        <authorList>
            <consortium name="DOE Joint Genome Institute"/>
            <person name="Smith K."/>
            <person name="Pendleton A."/>
            <person name="Kubisiak T."/>
            <person name="Anderson C."/>
            <person name="Salamov A."/>
            <person name="Aerts A."/>
            <person name="Riley R."/>
            <person name="Clum A."/>
            <person name="Lindquist E."/>
            <person name="Ence D."/>
            <person name="Campbell M."/>
            <person name="Kronenberg Z."/>
            <person name="Feau N."/>
            <person name="Dhillon B."/>
            <person name="Hamelin R."/>
            <person name="Burleigh J."/>
            <person name="Smith J."/>
            <person name="Yandell M."/>
            <person name="Nelson C."/>
            <person name="Grigoriev I."/>
            <person name="Davis J."/>
        </authorList>
    </citation>
    <scope>NUCLEOTIDE SEQUENCE</scope>
    <source>
        <strain evidence="2">G11</strain>
    </source>
</reference>
<sequence>MSQKRRKDGHENVTVMEMPQSWTCFLEGLVDADFEGLITVIENLSGRKMIPRPMQILQLVALVVEPVQCLTNLRVHTHHPDPFEPGPKKMASHAFQCLISLMRVAGADVILRCMPGFKLDSEVTTCAGLTIPMPRQLMSTDAICFMGETETPMLLLVKRMADKTSVWDLILDQGLSEPLSTHANLDSTDHNGVRISPGAWDFLELLSVGWELDYELESVAKGSSGRDVESAERLSYSPHLLRQFSHQAVGGRVVDGKLLKIIFYPFSPASASETLVWGRLVNSREEARKLTIRILGMLFDLETAGKLDTRRLIQDMVNLMNTIPDLAGLQMFVNSLPVHHSRLNATLLLATFEAITRGKSRTGIGLSRTDSQTSTSSNLSLNTQRTSSTLRRQVSQSRLRLGTESVGVLASSNLPSLKRLIANVLGKVPMEIGIEVGSDESAHRLSRMKLAEAEMRHKIILLALLGQLRRVFVSQPAQEGTENEWTTAVQGGELRRTLIEANNAILAFEDTLSDEMEAEGAGEEIRRDLKMCRRRFERCLRNY</sequence>
<evidence type="ECO:0000256" key="1">
    <source>
        <dbReference type="SAM" id="MobiDB-lite"/>
    </source>
</evidence>
<evidence type="ECO:0000313" key="3">
    <source>
        <dbReference type="Proteomes" id="UP000886653"/>
    </source>
</evidence>
<dbReference type="Proteomes" id="UP000886653">
    <property type="component" value="Unassembled WGS sequence"/>
</dbReference>
<gene>
    <name evidence="2" type="ORF">CROQUDRAFT_665077</name>
</gene>
<protein>
    <submittedName>
        <fullName evidence="2">Uncharacterized protein</fullName>
    </submittedName>
</protein>